<evidence type="ECO:0000256" key="3">
    <source>
        <dbReference type="ARBA" id="ARBA00007769"/>
    </source>
</evidence>
<keyword evidence="11" id="KW-0520">NAD</keyword>
<evidence type="ECO:0000256" key="4">
    <source>
        <dbReference type="ARBA" id="ARBA00011738"/>
    </source>
</evidence>
<dbReference type="PANTHER" id="PTHR11835">
    <property type="entry name" value="DECARBOXYLATING DEHYDROGENASES-ISOCITRATE, ISOPROPYLMALATE, TARTRATE"/>
    <property type="match status" value="1"/>
</dbReference>
<dbReference type="AlphaFoldDB" id="A0A848D8N5"/>
<comment type="subunit">
    <text evidence="4">Homodimer.</text>
</comment>
<evidence type="ECO:0000256" key="10">
    <source>
        <dbReference type="ARBA" id="ARBA00023002"/>
    </source>
</evidence>
<dbReference type="EMBL" id="WNEG01000016">
    <property type="protein sequence ID" value="NMG82687.1"/>
    <property type="molecule type" value="Genomic_DNA"/>
</dbReference>
<evidence type="ECO:0000256" key="12">
    <source>
        <dbReference type="ARBA" id="ARBA00023211"/>
    </source>
</evidence>
<keyword evidence="6" id="KW-0432">Leucine biosynthesis</keyword>
<dbReference type="PROSITE" id="PS00470">
    <property type="entry name" value="IDH_IMDH"/>
    <property type="match status" value="1"/>
</dbReference>
<evidence type="ECO:0000313" key="15">
    <source>
        <dbReference type="EMBL" id="NMG82687.1"/>
    </source>
</evidence>
<keyword evidence="7" id="KW-0028">Amino-acid biosynthesis</keyword>
<comment type="caution">
    <text evidence="15">The sequence shown here is derived from an EMBL/GenBank/DDBJ whole genome shotgun (WGS) entry which is preliminary data.</text>
</comment>
<evidence type="ECO:0000256" key="11">
    <source>
        <dbReference type="ARBA" id="ARBA00023027"/>
    </source>
</evidence>
<reference evidence="15" key="1">
    <citation type="journal article" date="2020" name="MBio">
        <title>'Candidatus Ethanoperedens,' a Thermophilic Genus of Archaea Mediating the Anaerobic Oxidation of Ethane.</title>
        <authorList>
            <person name="Hahn C.J."/>
            <person name="Laso-Perez R."/>
            <person name="Vulcano F."/>
            <person name="Vaziourakis K.M."/>
            <person name="Stokke R."/>
            <person name="Steen I.H."/>
            <person name="Teske A."/>
            <person name="Boetius A."/>
            <person name="Liebeke M."/>
            <person name="Amann R."/>
            <person name="Knittel K."/>
            <person name="Wegener G."/>
        </authorList>
    </citation>
    <scope>NUCLEOTIDE SEQUENCE</scope>
    <source>
        <strain evidence="15">GoM-Arc1-LC-WB58</strain>
    </source>
</reference>
<dbReference type="SMART" id="SM01329">
    <property type="entry name" value="Iso_dh"/>
    <property type="match status" value="1"/>
</dbReference>
<keyword evidence="12" id="KW-0464">Manganese</keyword>
<dbReference type="Gene3D" id="3.40.718.10">
    <property type="entry name" value="Isopropylmalate Dehydrogenase"/>
    <property type="match status" value="1"/>
</dbReference>
<evidence type="ECO:0000256" key="8">
    <source>
        <dbReference type="ARBA" id="ARBA00022723"/>
    </source>
</evidence>
<organism evidence="15 16">
    <name type="scientific">Candidatus Ethanoperedens thermophilum</name>
    <dbReference type="NCBI Taxonomy" id="2766897"/>
    <lineage>
        <taxon>Archaea</taxon>
        <taxon>Methanobacteriati</taxon>
        <taxon>Methanobacteriota</taxon>
        <taxon>Stenosarchaea group</taxon>
        <taxon>Methanomicrobia</taxon>
        <taxon>Methanosarcinales</taxon>
        <taxon>Methanosarcinales incertae sedis</taxon>
        <taxon>GOM Arc I cluster</taxon>
        <taxon>Candidatus Ethanoperedens</taxon>
    </lineage>
</organism>
<comment type="cofactor">
    <cofactor evidence="2">
        <name>Mg(2+)</name>
        <dbReference type="ChEBI" id="CHEBI:18420"/>
    </cofactor>
</comment>
<dbReference type="PANTHER" id="PTHR11835:SF34">
    <property type="entry name" value="ISOCITRATE DEHYDROGENASE [NAD] SUBUNIT ALPHA, MITOCHONDRIAL"/>
    <property type="match status" value="1"/>
</dbReference>
<gene>
    <name evidence="15" type="ORF">GIS02_00575</name>
</gene>
<dbReference type="SUPFAM" id="SSF53659">
    <property type="entry name" value="Isocitrate/Isopropylmalate dehydrogenase-like"/>
    <property type="match status" value="1"/>
</dbReference>
<keyword evidence="8" id="KW-0479">Metal-binding</keyword>
<dbReference type="EC" id="1.1.1.85" evidence="5"/>
<evidence type="ECO:0000256" key="1">
    <source>
        <dbReference type="ARBA" id="ARBA00001936"/>
    </source>
</evidence>
<evidence type="ECO:0000313" key="16">
    <source>
        <dbReference type="Proteomes" id="UP000606580"/>
    </source>
</evidence>
<dbReference type="Pfam" id="PF00180">
    <property type="entry name" value="Iso_dh"/>
    <property type="match status" value="1"/>
</dbReference>
<feature type="domain" description="Isopropylmalate dehydrogenase-like" evidence="14">
    <location>
        <begin position="11"/>
        <end position="333"/>
    </location>
</feature>
<dbReference type="GO" id="GO:0000287">
    <property type="term" value="F:magnesium ion binding"/>
    <property type="evidence" value="ECO:0007669"/>
    <property type="project" value="InterPro"/>
</dbReference>
<name>A0A848D8N5_9EURY</name>
<dbReference type="GO" id="GO:0009098">
    <property type="term" value="P:L-leucine biosynthetic process"/>
    <property type="evidence" value="ECO:0007669"/>
    <property type="project" value="UniProtKB-KW"/>
</dbReference>
<comment type="cofactor">
    <cofactor evidence="1">
        <name>Mn(2+)</name>
        <dbReference type="ChEBI" id="CHEBI:29035"/>
    </cofactor>
</comment>
<dbReference type="GO" id="GO:0004449">
    <property type="term" value="F:isocitrate dehydrogenase (NAD+) activity"/>
    <property type="evidence" value="ECO:0007669"/>
    <property type="project" value="TreeGrafter"/>
</dbReference>
<protein>
    <recommendedName>
        <fullName evidence="5">3-isopropylmalate dehydrogenase</fullName>
        <ecNumber evidence="5">1.1.1.85</ecNumber>
    </recommendedName>
</protein>
<accession>A0A848D8N5</accession>
<evidence type="ECO:0000256" key="2">
    <source>
        <dbReference type="ARBA" id="ARBA00001946"/>
    </source>
</evidence>
<keyword evidence="10" id="KW-0560">Oxidoreductase</keyword>
<dbReference type="InterPro" id="IPR024084">
    <property type="entry name" value="IsoPropMal-DH-like_dom"/>
</dbReference>
<evidence type="ECO:0000256" key="9">
    <source>
        <dbReference type="ARBA" id="ARBA00022842"/>
    </source>
</evidence>
<dbReference type="FunFam" id="3.40.718.10:FF:000006">
    <property type="entry name" value="3-isopropylmalate dehydrogenase"/>
    <property type="match status" value="1"/>
</dbReference>
<evidence type="ECO:0000256" key="7">
    <source>
        <dbReference type="ARBA" id="ARBA00022605"/>
    </source>
</evidence>
<proteinExistence type="inferred from homology"/>
<dbReference type="Proteomes" id="UP000606580">
    <property type="component" value="Unassembled WGS sequence"/>
</dbReference>
<evidence type="ECO:0000256" key="6">
    <source>
        <dbReference type="ARBA" id="ARBA00022430"/>
    </source>
</evidence>
<keyword evidence="9" id="KW-0460">Magnesium</keyword>
<dbReference type="GO" id="GO:0006099">
    <property type="term" value="P:tricarboxylic acid cycle"/>
    <property type="evidence" value="ECO:0007669"/>
    <property type="project" value="TreeGrafter"/>
</dbReference>
<evidence type="ECO:0000256" key="5">
    <source>
        <dbReference type="ARBA" id="ARBA00013101"/>
    </source>
</evidence>
<dbReference type="GO" id="GO:0003862">
    <property type="term" value="F:3-isopropylmalate dehydrogenase activity"/>
    <property type="evidence" value="ECO:0007669"/>
    <property type="project" value="UniProtKB-EC"/>
</dbReference>
<dbReference type="InterPro" id="IPR019818">
    <property type="entry name" value="IsoCit/isopropylmalate_DH_CS"/>
</dbReference>
<evidence type="ECO:0000259" key="14">
    <source>
        <dbReference type="SMART" id="SM01329"/>
    </source>
</evidence>
<comment type="similarity">
    <text evidence="3">Belongs to the isocitrate and isopropylmalate dehydrogenases family.</text>
</comment>
<sequence>MAYNLQSAALQIAVVEGDGIGREVIPEAVKIIKILEPDFELVPVEIGCDKWERTGTAISKEDLDLMHECTCTLLGAVTTPPDPNYKSVLLQIRKEFDLYANIRPYKYYQIKSSPYQPTKPFEFIIVRENTEGLYSGIEKITKDEATTTRLLTRKGCERIANIACKIAAQENTDITIAHKANVLKSDVFFRNIAAQAAVQHNIVYNEVYIDAMAYHLVLHPQNYHVIVTTNLFGDILSDLAAALIGGLGLCPSANISESYALFEPVHGSAPDIAGCNIANPMAAILSTKMMCEWLGKHESAAIIQQAVEYAIVHQIVTPDLGGVYTTTQVTEAIIKYIKSCTLRVQK</sequence>
<evidence type="ECO:0000256" key="13">
    <source>
        <dbReference type="ARBA" id="ARBA00023304"/>
    </source>
</evidence>
<keyword evidence="13" id="KW-0100">Branched-chain amino acid biosynthesis</keyword>
<dbReference type="GO" id="GO:0051287">
    <property type="term" value="F:NAD binding"/>
    <property type="evidence" value="ECO:0007669"/>
    <property type="project" value="InterPro"/>
</dbReference>
<dbReference type="GO" id="GO:0006102">
    <property type="term" value="P:isocitrate metabolic process"/>
    <property type="evidence" value="ECO:0007669"/>
    <property type="project" value="TreeGrafter"/>
</dbReference>